<evidence type="ECO:0000313" key="3">
    <source>
        <dbReference type="Proteomes" id="UP001203058"/>
    </source>
</evidence>
<keyword evidence="3" id="KW-1185">Reference proteome</keyword>
<reference evidence="2 3" key="1">
    <citation type="submission" date="2022-03" db="EMBL/GenBank/DDBJ databases">
        <authorList>
            <person name="Jo J.-H."/>
            <person name="Im W.-T."/>
        </authorList>
    </citation>
    <scope>NUCLEOTIDE SEQUENCE [LARGE SCALE GENOMIC DNA]</scope>
    <source>
        <strain evidence="2 3">SM33</strain>
    </source>
</reference>
<proteinExistence type="predicted"/>
<sequence>MKIHRASLVAALTLGLSAPAFAQAPTAAPAPTTAAQNPNEIVCQKQEETGSRLAKKKICMTRAEWADRQLQDRQELERAQTRRGMKGE</sequence>
<dbReference type="RefSeq" id="WP_241447944.1">
    <property type="nucleotide sequence ID" value="NZ_JAKZHW010000002.1"/>
</dbReference>
<accession>A0ABS9VQ10</accession>
<evidence type="ECO:0000313" key="2">
    <source>
        <dbReference type="EMBL" id="MCH8617071.1"/>
    </source>
</evidence>
<dbReference type="EMBL" id="JAKZHW010000002">
    <property type="protein sequence ID" value="MCH8617071.1"/>
    <property type="molecule type" value="Genomic_DNA"/>
</dbReference>
<comment type="caution">
    <text evidence="2">The sequence shown here is derived from an EMBL/GenBank/DDBJ whole genome shotgun (WGS) entry which is preliminary data.</text>
</comment>
<feature type="chain" id="PRO_5045410442" description="Secreted protein" evidence="1">
    <location>
        <begin position="23"/>
        <end position="88"/>
    </location>
</feature>
<feature type="signal peptide" evidence="1">
    <location>
        <begin position="1"/>
        <end position="22"/>
    </location>
</feature>
<protein>
    <recommendedName>
        <fullName evidence="4">Secreted protein</fullName>
    </recommendedName>
</protein>
<name>A0ABS9VQ10_9SPHN</name>
<gene>
    <name evidence="2" type="ORF">LZ016_13300</name>
</gene>
<dbReference type="Proteomes" id="UP001203058">
    <property type="component" value="Unassembled WGS sequence"/>
</dbReference>
<keyword evidence="1" id="KW-0732">Signal</keyword>
<organism evidence="2 3">
    <name type="scientific">Sphingomonas telluris</name>
    <dbReference type="NCBI Taxonomy" id="2907998"/>
    <lineage>
        <taxon>Bacteria</taxon>
        <taxon>Pseudomonadati</taxon>
        <taxon>Pseudomonadota</taxon>
        <taxon>Alphaproteobacteria</taxon>
        <taxon>Sphingomonadales</taxon>
        <taxon>Sphingomonadaceae</taxon>
        <taxon>Sphingomonas</taxon>
    </lineage>
</organism>
<evidence type="ECO:0000256" key="1">
    <source>
        <dbReference type="SAM" id="SignalP"/>
    </source>
</evidence>
<evidence type="ECO:0008006" key="4">
    <source>
        <dbReference type="Google" id="ProtNLM"/>
    </source>
</evidence>